<comment type="caution">
    <text evidence="5">The sequence shown here is derived from an EMBL/GenBank/DDBJ whole genome shotgun (WGS) entry which is preliminary data.</text>
</comment>
<dbReference type="PANTHER" id="PTHR34220:SF7">
    <property type="entry name" value="SENSOR HISTIDINE KINASE YPDA"/>
    <property type="match status" value="1"/>
</dbReference>
<proteinExistence type="predicted"/>
<keyword evidence="6" id="KW-1185">Reference proteome</keyword>
<dbReference type="AlphaFoldDB" id="A0A098S026"/>
<evidence type="ECO:0000313" key="5">
    <source>
        <dbReference type="EMBL" id="KGE85724.1"/>
    </source>
</evidence>
<dbReference type="InterPro" id="IPR011110">
    <property type="entry name" value="Reg_prop"/>
</dbReference>
<dbReference type="GO" id="GO:0016020">
    <property type="term" value="C:membrane"/>
    <property type="evidence" value="ECO:0007669"/>
    <property type="project" value="InterPro"/>
</dbReference>
<dbReference type="PANTHER" id="PTHR34220">
    <property type="entry name" value="SENSOR HISTIDINE KINASE YPDA"/>
    <property type="match status" value="1"/>
</dbReference>
<dbReference type="OrthoDB" id="900814at2"/>
<dbReference type="InterPro" id="IPR015943">
    <property type="entry name" value="WD40/YVTN_repeat-like_dom_sf"/>
</dbReference>
<evidence type="ECO:0000313" key="6">
    <source>
        <dbReference type="Proteomes" id="UP000029736"/>
    </source>
</evidence>
<evidence type="ECO:0000256" key="2">
    <source>
        <dbReference type="SAM" id="SignalP"/>
    </source>
</evidence>
<keyword evidence="1" id="KW-1133">Transmembrane helix</keyword>
<organism evidence="5 6">
    <name type="scientific">Phaeodactylibacter xiamenensis</name>
    <dbReference type="NCBI Taxonomy" id="1524460"/>
    <lineage>
        <taxon>Bacteria</taxon>
        <taxon>Pseudomonadati</taxon>
        <taxon>Bacteroidota</taxon>
        <taxon>Saprospiria</taxon>
        <taxon>Saprospirales</taxon>
        <taxon>Haliscomenobacteraceae</taxon>
        <taxon>Phaeodactylibacter</taxon>
    </lineage>
</organism>
<dbReference type="Gene3D" id="2.60.40.10">
    <property type="entry name" value="Immunoglobulins"/>
    <property type="match status" value="1"/>
</dbReference>
<evidence type="ECO:0000256" key="1">
    <source>
        <dbReference type="SAM" id="Phobius"/>
    </source>
</evidence>
<dbReference type="RefSeq" id="WP_044226396.1">
    <property type="nucleotide sequence ID" value="NZ_JBKAGJ010000002.1"/>
</dbReference>
<name>A0A098S026_9BACT</name>
<dbReference type="InterPro" id="IPR013783">
    <property type="entry name" value="Ig-like_fold"/>
</dbReference>
<evidence type="ECO:0000259" key="3">
    <source>
        <dbReference type="Pfam" id="PF06580"/>
    </source>
</evidence>
<feature type="transmembrane region" description="Helical" evidence="1">
    <location>
        <begin position="727"/>
        <end position="745"/>
    </location>
</feature>
<dbReference type="GO" id="GO:0000155">
    <property type="term" value="F:phosphorelay sensor kinase activity"/>
    <property type="evidence" value="ECO:0007669"/>
    <property type="project" value="InterPro"/>
</dbReference>
<accession>A0A098S026</accession>
<keyword evidence="1" id="KW-0472">Membrane</keyword>
<sequence>MYKISLIFTLLTTAAFLKAQVPSFELQPMPEQYQEVKPTVLFQAGNRYIWVGTEQGLFRFDGLDYQPFLMPDSICNNKVTAIGEIGDRLWVGYEDGCVFFQDKVAFQLWQIEEGLPNAPITGFGQGANGLIWVATYGEGLYYHNGRHLYNINTDDGLPGDDIYTIHVDPEGDAWVGTDGGLSRCKVRAEQKQITTIGKAEGMPDEIVRAVIPAGQTGLFWVGTHSGGLALCNAAKGEVSVPFEYWPYAPINAMVSYQNQELWIGTDGDGLLRYTFRDSLLTSLQNPSFGNGRILDLLKDAEGNLWNIQQFRGISKANRKFEQVLQKLPDIQAVLESRDGGLWVGCQSGLFRYDFSAHQFEKILPENTLSLYESPAGQLYAGTFGQGLYILTSDTRHPLHLTAKDGLSNGSILDITGSGSTIWLATLGGVNSFQEAPFGERPVITPRFDEQSALGTNFTYTVFPDSHGRIWFGTDGEGLSVLEDGKLHNYNTIDSIDIQAVYSITEDKQGHIWFSTAREGVFEYDGVRFRHLTLREGIRDLAITSLITAPDGNIVIVHPSGVDLLDPLTRHIIYYDEGIGVKGLEPNLNAVAAGSGRSVWLGMENRVLRYTALEEPLSIHPQTLITNVSVFLEPVDYPLVSTFNHNQNNLVFEFTGLWYTDPKAVRYRYKLDGFDLDWISTRDQQAIYSNLPPGAYTFKVVSTENDTYSDEPVVAYAFTIHPPYWQRWWFILLALAGLFLLLVSWIRQRDRRQQRIARLEKEKVQSQFEALKSQINPHFLFNSFNTLAAIIEESPGEAVQYVDKLSDFYRSILQYREQAVINLSEELSLVRDYGYLLKYRYGENLEVEYKVPDADRYAVVPFALQLLVENAVKHNVISSTRKLRILIEISSNKIIVANNVQPKFTKESSTSFGLESLRQRYEMLGAPPLEVVSDDHLFRMELPLLDATTDLQKNGFSTWMF</sequence>
<dbReference type="Gene3D" id="2.130.10.10">
    <property type="entry name" value="YVTN repeat-like/Quinoprotein amine dehydrogenase"/>
    <property type="match status" value="2"/>
</dbReference>
<keyword evidence="1" id="KW-0812">Transmembrane</keyword>
<dbReference type="SUPFAM" id="SSF63829">
    <property type="entry name" value="Calcium-dependent phosphotriesterase"/>
    <property type="match status" value="2"/>
</dbReference>
<feature type="chain" id="PRO_5001947634" description="Signal transduction histidine kinase internal region domain-containing protein" evidence="2">
    <location>
        <begin position="20"/>
        <end position="960"/>
    </location>
</feature>
<dbReference type="InterPro" id="IPR011123">
    <property type="entry name" value="Y_Y_Y"/>
</dbReference>
<evidence type="ECO:0000259" key="4">
    <source>
        <dbReference type="Pfam" id="PF07495"/>
    </source>
</evidence>
<feature type="domain" description="Two component regulator three Y" evidence="4">
    <location>
        <begin position="658"/>
        <end position="708"/>
    </location>
</feature>
<gene>
    <name evidence="5" type="ORF">IX84_24055</name>
</gene>
<keyword evidence="2" id="KW-0732">Signal</keyword>
<evidence type="ECO:0008006" key="7">
    <source>
        <dbReference type="Google" id="ProtNLM"/>
    </source>
</evidence>
<dbReference type="Pfam" id="PF07494">
    <property type="entry name" value="Reg_prop"/>
    <property type="match status" value="3"/>
</dbReference>
<dbReference type="InterPro" id="IPR050640">
    <property type="entry name" value="Bact_2-comp_sensor_kinase"/>
</dbReference>
<protein>
    <recommendedName>
        <fullName evidence="7">Signal transduction histidine kinase internal region domain-containing protein</fullName>
    </recommendedName>
</protein>
<dbReference type="InterPro" id="IPR010559">
    <property type="entry name" value="Sig_transdc_His_kin_internal"/>
</dbReference>
<feature type="signal peptide" evidence="2">
    <location>
        <begin position="1"/>
        <end position="19"/>
    </location>
</feature>
<reference evidence="5 6" key="1">
    <citation type="journal article" date="2014" name="Int. J. Syst. Evol. Microbiol.">
        <title>Phaeodactylibacter xiamenensis gen. nov., sp. nov., a member of the family Saprospiraceae isolated from the marine alga Phaeodactylum tricornutum.</title>
        <authorList>
            <person name="Chen Z.Jr."/>
            <person name="Lei X."/>
            <person name="Lai Q."/>
            <person name="Li Y."/>
            <person name="Zhang B."/>
            <person name="Zhang J."/>
            <person name="Zhang H."/>
            <person name="Yang L."/>
            <person name="Zheng W."/>
            <person name="Tian Y."/>
            <person name="Yu Z."/>
            <person name="Xu H.Jr."/>
            <person name="Zheng T."/>
        </authorList>
    </citation>
    <scope>NUCLEOTIDE SEQUENCE [LARGE SCALE GENOMIC DNA]</scope>
    <source>
        <strain evidence="5 6">KD52</strain>
    </source>
</reference>
<dbReference type="Proteomes" id="UP000029736">
    <property type="component" value="Unassembled WGS sequence"/>
</dbReference>
<dbReference type="STRING" id="1524460.IX84_24055"/>
<feature type="domain" description="Signal transduction histidine kinase internal region" evidence="3">
    <location>
        <begin position="766"/>
        <end position="844"/>
    </location>
</feature>
<dbReference type="Pfam" id="PF06580">
    <property type="entry name" value="His_kinase"/>
    <property type="match status" value="1"/>
</dbReference>
<dbReference type="EMBL" id="JPOS01000083">
    <property type="protein sequence ID" value="KGE85724.1"/>
    <property type="molecule type" value="Genomic_DNA"/>
</dbReference>
<dbReference type="Pfam" id="PF07495">
    <property type="entry name" value="Y_Y_Y"/>
    <property type="match status" value="1"/>
</dbReference>